<feature type="transmembrane region" description="Helical" evidence="6">
    <location>
        <begin position="149"/>
        <end position="168"/>
    </location>
</feature>
<feature type="transmembrane region" description="Helical" evidence="6">
    <location>
        <begin position="180"/>
        <end position="198"/>
    </location>
</feature>
<dbReference type="GeneID" id="9813197"/>
<dbReference type="Gene3D" id="1.20.1070.10">
    <property type="entry name" value="Rhodopsin 7-helix transmembrane proteins"/>
    <property type="match status" value="1"/>
</dbReference>
<evidence type="ECO:0000256" key="4">
    <source>
        <dbReference type="ARBA" id="ARBA00023136"/>
    </source>
</evidence>
<dbReference type="Pfam" id="PF10324">
    <property type="entry name" value="7TM_GPCR_Srw"/>
    <property type="match status" value="1"/>
</dbReference>
<feature type="transmembrane region" description="Helical" evidence="6">
    <location>
        <begin position="89"/>
        <end position="112"/>
    </location>
</feature>
<feature type="compositionally biased region" description="Polar residues" evidence="5">
    <location>
        <begin position="368"/>
        <end position="385"/>
    </location>
</feature>
<keyword evidence="4 6" id="KW-0472">Membrane</keyword>
<dbReference type="KEGG" id="crq:GCK72_019688"/>
<dbReference type="OrthoDB" id="5909418at2759"/>
<proteinExistence type="predicted"/>
<dbReference type="PANTHER" id="PTHR47321:SF1">
    <property type="entry name" value="G-PROTEIN COUPLED RECEPTORS FAMILY 1 PROFILE DOMAIN-CONTAINING PROTEIN-RELATED"/>
    <property type="match status" value="1"/>
</dbReference>
<dbReference type="CTD" id="9813197"/>
<evidence type="ECO:0000313" key="8">
    <source>
        <dbReference type="Proteomes" id="UP000008281"/>
    </source>
</evidence>
<dbReference type="RefSeq" id="XP_003095682.2">
    <property type="nucleotide sequence ID" value="XM_003095634.2"/>
</dbReference>
<dbReference type="InterPro" id="IPR019427">
    <property type="entry name" value="7TM_GPCR_serpentine_rcpt_Srw"/>
</dbReference>
<keyword evidence="3 6" id="KW-1133">Transmembrane helix</keyword>
<dbReference type="PROSITE" id="PS50262">
    <property type="entry name" value="G_PROTEIN_RECEP_F1_2"/>
    <property type="match status" value="1"/>
</dbReference>
<dbReference type="GO" id="GO:0016020">
    <property type="term" value="C:membrane"/>
    <property type="evidence" value="ECO:0007669"/>
    <property type="project" value="UniProtKB-SubCell"/>
</dbReference>
<evidence type="ECO:0000256" key="3">
    <source>
        <dbReference type="ARBA" id="ARBA00022989"/>
    </source>
</evidence>
<feature type="transmembrane region" description="Helical" evidence="6">
    <location>
        <begin position="240"/>
        <end position="260"/>
    </location>
</feature>
<protein>
    <submittedName>
        <fullName evidence="7">Uncharacterized protein</fullName>
    </submittedName>
</protein>
<dbReference type="InterPro" id="IPR017452">
    <property type="entry name" value="GPCR_Rhodpsn_7TM"/>
</dbReference>
<dbReference type="AlphaFoldDB" id="E3N7D2"/>
<feature type="region of interest" description="Disordered" evidence="5">
    <location>
        <begin position="363"/>
        <end position="385"/>
    </location>
</feature>
<evidence type="ECO:0000256" key="2">
    <source>
        <dbReference type="ARBA" id="ARBA00022692"/>
    </source>
</evidence>
<feature type="transmembrane region" description="Helical" evidence="6">
    <location>
        <begin position="280"/>
        <end position="304"/>
    </location>
</feature>
<evidence type="ECO:0000256" key="5">
    <source>
        <dbReference type="SAM" id="MobiDB-lite"/>
    </source>
</evidence>
<accession>E3N7D2</accession>
<dbReference type="EMBL" id="DS268547">
    <property type="protein sequence ID" value="EFO88516.1"/>
    <property type="molecule type" value="Genomic_DNA"/>
</dbReference>
<comment type="subcellular location">
    <subcellularLocation>
        <location evidence="1">Membrane</location>
    </subcellularLocation>
</comment>
<dbReference type="Proteomes" id="UP000008281">
    <property type="component" value="Unassembled WGS sequence"/>
</dbReference>
<keyword evidence="8" id="KW-1185">Reference proteome</keyword>
<dbReference type="PANTHER" id="PTHR47321">
    <property type="entry name" value="SERPENTINE RECEPTOR, CLASS W"/>
    <property type="match status" value="1"/>
</dbReference>
<dbReference type="HOGENOM" id="CLU_043715_2_0_1"/>
<name>E3N7D2_CAERE</name>
<evidence type="ECO:0000256" key="1">
    <source>
        <dbReference type="ARBA" id="ARBA00004370"/>
    </source>
</evidence>
<feature type="transmembrane region" description="Helical" evidence="6">
    <location>
        <begin position="64"/>
        <end position="82"/>
    </location>
</feature>
<evidence type="ECO:0000313" key="7">
    <source>
        <dbReference type="EMBL" id="EFO88516.1"/>
    </source>
</evidence>
<organism evidence="8">
    <name type="scientific">Caenorhabditis remanei</name>
    <name type="common">Caenorhabditis vulgaris</name>
    <dbReference type="NCBI Taxonomy" id="31234"/>
    <lineage>
        <taxon>Eukaryota</taxon>
        <taxon>Metazoa</taxon>
        <taxon>Ecdysozoa</taxon>
        <taxon>Nematoda</taxon>
        <taxon>Chromadorea</taxon>
        <taxon>Rhabditida</taxon>
        <taxon>Rhabditina</taxon>
        <taxon>Rhabditomorpha</taxon>
        <taxon>Rhabditoidea</taxon>
        <taxon>Rhabditidae</taxon>
        <taxon>Peloderinae</taxon>
        <taxon>Caenorhabditis</taxon>
    </lineage>
</organism>
<dbReference type="SUPFAM" id="SSF81321">
    <property type="entry name" value="Family A G protein-coupled receptor-like"/>
    <property type="match status" value="1"/>
</dbReference>
<sequence>MFKISTTTVIPSGPTTERWYGRDFLDYYYYYDGGPFPNWEVDTDLVFEKRTQELIVEKSKDVDYGASFVGFFLNLVHLLILTRKELRNNVVFIIMIGICICDLLVSSCNIILKTYEKVDSSTCGTNEQWWFVFIELIALAVQKFGRLNSAILALTMAGIRAVTVMFPMNKVSDSLMKPSYGLRISIFESLVCVIWYILSYSSYIIHKGTGFREGRELVWEDSCYFASNNGNGLNDYIEGIFVFLLTAVYLITTATLLITLKLAQKTRKNLKSDKGNSTSLLVTIMAVSFLISEIIYSFVFVVGSTDMKRWSLVIDQLAIVFTDISKTILTFNSVFHCLLSFFLSSQYRGIVKKMLRMDKPQKEFVGPASSSTGAHTIKTSHGSSH</sequence>
<gene>
    <name evidence="7" type="ORF">CRE_13026</name>
</gene>
<reference evidence="7" key="1">
    <citation type="submission" date="2007-07" db="EMBL/GenBank/DDBJ databases">
        <title>PCAP assembly of the Caenorhabditis remanei genome.</title>
        <authorList>
            <consortium name="The Caenorhabditis remanei Sequencing Consortium"/>
            <person name="Wilson R.K."/>
        </authorList>
    </citation>
    <scope>NUCLEOTIDE SEQUENCE [LARGE SCALE GENOMIC DNA]</scope>
    <source>
        <strain evidence="7">PB4641</strain>
    </source>
</reference>
<evidence type="ECO:0000256" key="6">
    <source>
        <dbReference type="SAM" id="Phobius"/>
    </source>
</evidence>
<dbReference type="GO" id="GO:0008528">
    <property type="term" value="F:G protein-coupled peptide receptor activity"/>
    <property type="evidence" value="ECO:0007669"/>
    <property type="project" value="InterPro"/>
</dbReference>
<keyword evidence="2 6" id="KW-0812">Transmembrane</keyword>